<protein>
    <recommendedName>
        <fullName evidence="4">DUF4515 domain-containing protein</fullName>
    </recommendedName>
</protein>
<dbReference type="PANTHER" id="PTHR14845:SF0">
    <property type="entry name" value="DUF4515 DOMAIN-CONTAINING PROTEIN"/>
    <property type="match status" value="1"/>
</dbReference>
<organism evidence="5 6">
    <name type="scientific">Conger conger</name>
    <name type="common">Conger eel</name>
    <name type="synonym">Muraena conger</name>
    <dbReference type="NCBI Taxonomy" id="82655"/>
    <lineage>
        <taxon>Eukaryota</taxon>
        <taxon>Metazoa</taxon>
        <taxon>Chordata</taxon>
        <taxon>Craniata</taxon>
        <taxon>Vertebrata</taxon>
        <taxon>Euteleostomi</taxon>
        <taxon>Actinopterygii</taxon>
        <taxon>Neopterygii</taxon>
        <taxon>Teleostei</taxon>
        <taxon>Anguilliformes</taxon>
        <taxon>Congridae</taxon>
        <taxon>Conger</taxon>
    </lineage>
</organism>
<feature type="compositionally biased region" description="Basic and acidic residues" evidence="3">
    <location>
        <begin position="276"/>
        <end position="286"/>
    </location>
</feature>
<dbReference type="Proteomes" id="UP001152803">
    <property type="component" value="Unassembled WGS sequence"/>
</dbReference>
<evidence type="ECO:0000256" key="2">
    <source>
        <dbReference type="SAM" id="Coils"/>
    </source>
</evidence>
<dbReference type="InterPro" id="IPR032777">
    <property type="entry name" value="DUF4515"/>
</dbReference>
<evidence type="ECO:0000313" key="5">
    <source>
        <dbReference type="EMBL" id="KAJ8268775.1"/>
    </source>
</evidence>
<sequence length="315" mass="36555">MPKKKKEKAQKQAEAVLDPEAELPPPPAETEREAQLRREYDELTDNLNHLKRRVEQLRCENDLLQSEADRMRVDTREYTAYISQRTQKRQSAITTLNEHNQQELQKLCGQRELEEEKHSEQANELKRQVLERESELVLLKNEIDELGEIKRLQKQQLSRIRELQGEMEVTNSGYTESIQGLRTQFFAEKEKYEDQAREKVHTLALAANREATQCLVRHTQQVSQESGWLRVELQELIAHAQVLHDHQGVLQAQRQQLQLELDTAQDLGRLHPAHTAQERCQQEEASQRSPQCPFTRPDPLAFARGLAATTQGPEP</sequence>
<feature type="domain" description="DUF4515" evidence="4">
    <location>
        <begin position="79"/>
        <end position="259"/>
    </location>
</feature>
<evidence type="ECO:0000313" key="6">
    <source>
        <dbReference type="Proteomes" id="UP001152803"/>
    </source>
</evidence>
<proteinExistence type="predicted"/>
<feature type="coiled-coil region" evidence="2">
    <location>
        <begin position="115"/>
        <end position="142"/>
    </location>
</feature>
<name>A0A9Q1DGE0_CONCO</name>
<feature type="region of interest" description="Disordered" evidence="3">
    <location>
        <begin position="1"/>
        <end position="33"/>
    </location>
</feature>
<comment type="caution">
    <text evidence="5">The sequence shown here is derived from an EMBL/GenBank/DDBJ whole genome shotgun (WGS) entry which is preliminary data.</text>
</comment>
<evidence type="ECO:0000256" key="3">
    <source>
        <dbReference type="SAM" id="MobiDB-lite"/>
    </source>
</evidence>
<evidence type="ECO:0000259" key="4">
    <source>
        <dbReference type="Pfam" id="PF14988"/>
    </source>
</evidence>
<feature type="coiled-coil region" evidence="2">
    <location>
        <begin position="33"/>
        <end position="74"/>
    </location>
</feature>
<keyword evidence="1 2" id="KW-0175">Coiled coil</keyword>
<dbReference type="EMBL" id="JAFJMO010000008">
    <property type="protein sequence ID" value="KAJ8268775.1"/>
    <property type="molecule type" value="Genomic_DNA"/>
</dbReference>
<dbReference type="PANTHER" id="PTHR14845">
    <property type="entry name" value="COILED-COIL DOMAIN-CONTAINING 166"/>
    <property type="match status" value="1"/>
</dbReference>
<feature type="region of interest" description="Disordered" evidence="3">
    <location>
        <begin position="275"/>
        <end position="299"/>
    </location>
</feature>
<evidence type="ECO:0000256" key="1">
    <source>
        <dbReference type="ARBA" id="ARBA00023054"/>
    </source>
</evidence>
<accession>A0A9Q1DGE0</accession>
<keyword evidence="6" id="KW-1185">Reference proteome</keyword>
<dbReference type="Pfam" id="PF14988">
    <property type="entry name" value="DUF4515"/>
    <property type="match status" value="1"/>
</dbReference>
<dbReference type="AlphaFoldDB" id="A0A9Q1DGE0"/>
<gene>
    <name evidence="5" type="ORF">COCON_G00113820</name>
</gene>
<reference evidence="5" key="1">
    <citation type="journal article" date="2023" name="Science">
        <title>Genome structures resolve the early diversification of teleost fishes.</title>
        <authorList>
            <person name="Parey E."/>
            <person name="Louis A."/>
            <person name="Montfort J."/>
            <person name="Bouchez O."/>
            <person name="Roques C."/>
            <person name="Iampietro C."/>
            <person name="Lluch J."/>
            <person name="Castinel A."/>
            <person name="Donnadieu C."/>
            <person name="Desvignes T."/>
            <person name="Floi Bucao C."/>
            <person name="Jouanno E."/>
            <person name="Wen M."/>
            <person name="Mejri S."/>
            <person name="Dirks R."/>
            <person name="Jansen H."/>
            <person name="Henkel C."/>
            <person name="Chen W.J."/>
            <person name="Zahm M."/>
            <person name="Cabau C."/>
            <person name="Klopp C."/>
            <person name="Thompson A.W."/>
            <person name="Robinson-Rechavi M."/>
            <person name="Braasch I."/>
            <person name="Lecointre G."/>
            <person name="Bobe J."/>
            <person name="Postlethwait J.H."/>
            <person name="Berthelot C."/>
            <person name="Roest Crollius H."/>
            <person name="Guiguen Y."/>
        </authorList>
    </citation>
    <scope>NUCLEOTIDE SEQUENCE</scope>
    <source>
        <strain evidence="5">Concon-B</strain>
    </source>
</reference>
<dbReference type="OrthoDB" id="2129492at2759"/>